<dbReference type="Pfam" id="PF00990">
    <property type="entry name" value="GGDEF"/>
    <property type="match status" value="1"/>
</dbReference>
<gene>
    <name evidence="4" type="ordered locus">Namu_0193</name>
</gene>
<dbReference type="InParanoid" id="C8XJ39"/>
<dbReference type="Proteomes" id="UP000002218">
    <property type="component" value="Chromosome"/>
</dbReference>
<keyword evidence="2" id="KW-0812">Transmembrane</keyword>
<sequence precursor="true">MTEHNPMTAPLRRIPVRFRWWLAGCLVALVAAFSLLHAFAPGPDVPEIMRQPGALLLLALIVLADLHPALPWMRSTNPFDEFIFSTPLAIAALLVFGPHAAIMFVIAGFAMTVALGMRWWRVVLNAALWGVQGAAAAGVLAVVWAAAGWDNEVPAEAMIPMTIVLAVIIEGLNIALVMTSQCLAGATTPRAYLADWRSQVAIGTLDLTAPIPAALAAAQPALLPLLAVAMVAAQAGLSAVTSRTAQAGTDPLTSVPNRAYLLARIKSRLAGTEDARDPVTVLLVDLDRFKQINDELGHLVGDRVLVEVARRLEESTRSSDVVARFGGDEFAVLLSGGSGQRNAQEVAARIRTAVARPIHLDGRSVQVGVTIGWALAEGHDTDPLALLHRADARLYAAKAARSPAPAPLAEPLPARPEASPVTDFRGPIWSGTSVRSSQAHDGDASAATAS</sequence>
<dbReference type="PANTHER" id="PTHR46663:SF4">
    <property type="entry name" value="DIGUANYLATE CYCLASE DGCT-RELATED"/>
    <property type="match status" value="1"/>
</dbReference>
<dbReference type="InterPro" id="IPR000160">
    <property type="entry name" value="GGDEF_dom"/>
</dbReference>
<protein>
    <submittedName>
        <fullName evidence="4">Diguanylate cyclase</fullName>
    </submittedName>
</protein>
<dbReference type="eggNOG" id="COG2199">
    <property type="taxonomic scope" value="Bacteria"/>
</dbReference>
<dbReference type="PANTHER" id="PTHR46663">
    <property type="entry name" value="DIGUANYLATE CYCLASE DGCT-RELATED"/>
    <property type="match status" value="1"/>
</dbReference>
<proteinExistence type="predicted"/>
<dbReference type="InterPro" id="IPR052163">
    <property type="entry name" value="DGC-Regulatory_Protein"/>
</dbReference>
<evidence type="ECO:0000313" key="5">
    <source>
        <dbReference type="Proteomes" id="UP000002218"/>
    </source>
</evidence>
<dbReference type="NCBIfam" id="TIGR00254">
    <property type="entry name" value="GGDEF"/>
    <property type="match status" value="1"/>
</dbReference>
<dbReference type="PROSITE" id="PS50887">
    <property type="entry name" value="GGDEF"/>
    <property type="match status" value="1"/>
</dbReference>
<dbReference type="Gene3D" id="3.30.70.270">
    <property type="match status" value="1"/>
</dbReference>
<dbReference type="HOGENOM" id="CLU_591645_0_0_11"/>
<dbReference type="InterPro" id="IPR029787">
    <property type="entry name" value="Nucleotide_cyclase"/>
</dbReference>
<reference evidence="5" key="1">
    <citation type="submission" date="2009-09" db="EMBL/GenBank/DDBJ databases">
        <title>The complete genome of Nakamurella multipartita DSM 44233.</title>
        <authorList>
            <consortium name="US DOE Joint Genome Institute (JGI-PGF)"/>
            <person name="Lucas S."/>
            <person name="Copeland A."/>
            <person name="Lapidus A."/>
            <person name="Glavina del Rio T."/>
            <person name="Dalin E."/>
            <person name="Tice H."/>
            <person name="Bruce D."/>
            <person name="Goodwin L."/>
            <person name="Pitluck S."/>
            <person name="Kyrpides N."/>
            <person name="Mavromatis K."/>
            <person name="Ivanova N."/>
            <person name="Ovchinnikova G."/>
            <person name="Sims D."/>
            <person name="Meincke L."/>
            <person name="Brettin T."/>
            <person name="Detter J.C."/>
            <person name="Han C."/>
            <person name="Larimer F."/>
            <person name="Land M."/>
            <person name="Hauser L."/>
            <person name="Markowitz V."/>
            <person name="Cheng J.-F."/>
            <person name="Hugenholtz P."/>
            <person name="Woyke T."/>
            <person name="Wu D."/>
            <person name="Klenk H.-P."/>
            <person name="Eisen J.A."/>
        </authorList>
    </citation>
    <scope>NUCLEOTIDE SEQUENCE [LARGE SCALE GENOMIC DNA]</scope>
    <source>
        <strain evidence="5">ATCC 700099 / DSM 44233 / CIP 104796 / JCM 9543 / NBRC 105858 / Y-104</strain>
    </source>
</reference>
<dbReference type="FunFam" id="3.30.70.270:FF:000001">
    <property type="entry name" value="Diguanylate cyclase domain protein"/>
    <property type="match status" value="1"/>
</dbReference>
<dbReference type="SUPFAM" id="SSF55073">
    <property type="entry name" value="Nucleotide cyclase"/>
    <property type="match status" value="1"/>
</dbReference>
<feature type="transmembrane region" description="Helical" evidence="2">
    <location>
        <begin position="82"/>
        <end position="110"/>
    </location>
</feature>
<evidence type="ECO:0000259" key="3">
    <source>
        <dbReference type="PROSITE" id="PS50887"/>
    </source>
</evidence>
<dbReference type="InterPro" id="IPR043128">
    <property type="entry name" value="Rev_trsase/Diguanyl_cyclase"/>
</dbReference>
<feature type="domain" description="GGDEF" evidence="3">
    <location>
        <begin position="277"/>
        <end position="411"/>
    </location>
</feature>
<dbReference type="SMART" id="SM00267">
    <property type="entry name" value="GGDEF"/>
    <property type="match status" value="1"/>
</dbReference>
<dbReference type="EMBL" id="CP001737">
    <property type="protein sequence ID" value="ACV76626.1"/>
    <property type="molecule type" value="Genomic_DNA"/>
</dbReference>
<dbReference type="AlphaFoldDB" id="C8XJ39"/>
<dbReference type="KEGG" id="nml:Namu_0193"/>
<feature type="transmembrane region" description="Helical" evidence="2">
    <location>
        <begin position="158"/>
        <end position="178"/>
    </location>
</feature>
<evidence type="ECO:0000313" key="4">
    <source>
        <dbReference type="EMBL" id="ACV76626.1"/>
    </source>
</evidence>
<name>C8XJ39_NAKMY</name>
<dbReference type="STRING" id="479431.Namu_0193"/>
<keyword evidence="2" id="KW-0472">Membrane</keyword>
<organism evidence="4 5">
    <name type="scientific">Nakamurella multipartita (strain ATCC 700099 / DSM 44233 / CIP 104796 / JCM 9543 / NBRC 105858 / Y-104)</name>
    <name type="common">Microsphaera multipartita</name>
    <dbReference type="NCBI Taxonomy" id="479431"/>
    <lineage>
        <taxon>Bacteria</taxon>
        <taxon>Bacillati</taxon>
        <taxon>Actinomycetota</taxon>
        <taxon>Actinomycetes</taxon>
        <taxon>Nakamurellales</taxon>
        <taxon>Nakamurellaceae</taxon>
        <taxon>Nakamurella</taxon>
    </lineage>
</organism>
<feature type="transmembrane region" description="Helical" evidence="2">
    <location>
        <begin position="20"/>
        <end position="40"/>
    </location>
</feature>
<dbReference type="CDD" id="cd01949">
    <property type="entry name" value="GGDEF"/>
    <property type="match status" value="1"/>
</dbReference>
<reference evidence="4 5" key="2">
    <citation type="journal article" date="2010" name="Stand. Genomic Sci.">
        <title>Complete genome sequence of Nakamurella multipartita type strain (Y-104).</title>
        <authorList>
            <person name="Tice H."/>
            <person name="Mayilraj S."/>
            <person name="Sims D."/>
            <person name="Lapidus A."/>
            <person name="Nolan M."/>
            <person name="Lucas S."/>
            <person name="Glavina Del Rio T."/>
            <person name="Copeland A."/>
            <person name="Cheng J.F."/>
            <person name="Meincke L."/>
            <person name="Bruce D."/>
            <person name="Goodwin L."/>
            <person name="Pitluck S."/>
            <person name="Ivanova N."/>
            <person name="Mavromatis K."/>
            <person name="Ovchinnikova G."/>
            <person name="Pati A."/>
            <person name="Chen A."/>
            <person name="Palaniappan K."/>
            <person name="Land M."/>
            <person name="Hauser L."/>
            <person name="Chang Y.J."/>
            <person name="Jeffries C.D."/>
            <person name="Detter J.C."/>
            <person name="Brettin T."/>
            <person name="Rohde M."/>
            <person name="Goker M."/>
            <person name="Bristow J."/>
            <person name="Eisen J.A."/>
            <person name="Markowitz V."/>
            <person name="Hugenholtz P."/>
            <person name="Kyrpides N.C."/>
            <person name="Klenk H.P."/>
            <person name="Chen F."/>
        </authorList>
    </citation>
    <scope>NUCLEOTIDE SEQUENCE [LARGE SCALE GENOMIC DNA]</scope>
    <source>
        <strain evidence="5">ATCC 700099 / DSM 44233 / CIP 104796 / JCM 9543 / NBRC 105858 / Y-104</strain>
    </source>
</reference>
<keyword evidence="2" id="KW-1133">Transmembrane helix</keyword>
<feature type="transmembrane region" description="Helical" evidence="2">
    <location>
        <begin position="52"/>
        <end position="70"/>
    </location>
</feature>
<evidence type="ECO:0000256" key="1">
    <source>
        <dbReference type="SAM" id="MobiDB-lite"/>
    </source>
</evidence>
<feature type="region of interest" description="Disordered" evidence="1">
    <location>
        <begin position="403"/>
        <end position="450"/>
    </location>
</feature>
<feature type="compositionally biased region" description="Pro residues" evidence="1">
    <location>
        <begin position="404"/>
        <end position="414"/>
    </location>
</feature>
<feature type="transmembrane region" description="Helical" evidence="2">
    <location>
        <begin position="122"/>
        <end position="146"/>
    </location>
</feature>
<evidence type="ECO:0000256" key="2">
    <source>
        <dbReference type="SAM" id="Phobius"/>
    </source>
</evidence>
<keyword evidence="5" id="KW-1185">Reference proteome</keyword>
<accession>C8XJ39</accession>